<evidence type="ECO:0000256" key="4">
    <source>
        <dbReference type="ARBA" id="ARBA00022643"/>
    </source>
</evidence>
<evidence type="ECO:0000256" key="12">
    <source>
        <dbReference type="ARBA" id="ARBA00023002"/>
    </source>
</evidence>
<feature type="binding site" evidence="20">
    <location>
        <begin position="458"/>
        <end position="461"/>
    </location>
    <ligand>
        <name>FAD</name>
        <dbReference type="ChEBI" id="CHEBI:57692"/>
    </ligand>
</feature>
<dbReference type="InterPro" id="IPR008254">
    <property type="entry name" value="Flavodoxin/NO_synth"/>
</dbReference>
<evidence type="ECO:0000256" key="15">
    <source>
        <dbReference type="ARBA" id="ARBA00023128"/>
    </source>
</evidence>
<comment type="caution">
    <text evidence="20">Lacks conserved residue(s) required for the propagation of feature annotation.</text>
</comment>
<comment type="similarity">
    <text evidence="20 21">In the C-terminal section; belongs to the flavoprotein pyridine nucleotide cytochrome reductase family.</text>
</comment>
<feature type="binding site" evidence="20">
    <location>
        <begin position="476"/>
        <end position="478"/>
    </location>
    <ligand>
        <name>FAD</name>
        <dbReference type="ChEBI" id="CHEBI:57692"/>
    </ligand>
</feature>
<evidence type="ECO:0000256" key="20">
    <source>
        <dbReference type="HAMAP-Rule" id="MF_03212"/>
    </source>
</evidence>
<dbReference type="SUPFAM" id="SSF52343">
    <property type="entry name" value="Ferredoxin reductase-like, C-terminal NADP-linked domain"/>
    <property type="match status" value="1"/>
</dbReference>
<dbReference type="Pfam" id="PF00175">
    <property type="entry name" value="NAD_binding_1"/>
    <property type="match status" value="1"/>
</dbReference>
<evidence type="ECO:0000256" key="5">
    <source>
        <dbReference type="ARBA" id="ARBA00022692"/>
    </source>
</evidence>
<gene>
    <name evidence="24" type="ORF">CANCADRAFT_111228</name>
</gene>
<dbReference type="GO" id="GO:0010181">
    <property type="term" value="F:FMN binding"/>
    <property type="evidence" value="ECO:0007669"/>
    <property type="project" value="UniProtKB-UniRule"/>
</dbReference>
<dbReference type="PROSITE" id="PS51384">
    <property type="entry name" value="FAD_FR"/>
    <property type="match status" value="1"/>
</dbReference>
<dbReference type="HAMAP" id="MF_03212">
    <property type="entry name" value="NCPR"/>
    <property type="match status" value="1"/>
</dbReference>
<comment type="catalytic activity">
    <reaction evidence="19 20 21">
        <text>2 oxidized [cytochrome P450] + NADPH = 2 reduced [cytochrome P450] + NADP(+) + H(+)</text>
        <dbReference type="Rhea" id="RHEA:24040"/>
        <dbReference type="Rhea" id="RHEA-COMP:14627"/>
        <dbReference type="Rhea" id="RHEA-COMP:14628"/>
        <dbReference type="ChEBI" id="CHEBI:15378"/>
        <dbReference type="ChEBI" id="CHEBI:55376"/>
        <dbReference type="ChEBI" id="CHEBI:57783"/>
        <dbReference type="ChEBI" id="CHEBI:58349"/>
        <dbReference type="ChEBI" id="CHEBI:60344"/>
        <dbReference type="EC" id="1.6.2.4"/>
    </reaction>
</comment>
<organism evidence="24 25">
    <name type="scientific">Tortispora caseinolytica NRRL Y-17796</name>
    <dbReference type="NCBI Taxonomy" id="767744"/>
    <lineage>
        <taxon>Eukaryota</taxon>
        <taxon>Fungi</taxon>
        <taxon>Dikarya</taxon>
        <taxon>Ascomycota</taxon>
        <taxon>Saccharomycotina</taxon>
        <taxon>Trigonopsidomycetes</taxon>
        <taxon>Trigonopsidales</taxon>
        <taxon>Trigonopsidaceae</taxon>
        <taxon>Tortispora</taxon>
    </lineage>
</organism>
<evidence type="ECO:0000256" key="6">
    <source>
        <dbReference type="ARBA" id="ARBA00022787"/>
    </source>
</evidence>
<dbReference type="FunFam" id="3.40.50.360:FF:000024">
    <property type="entry name" value="NADPH--cytochrome P450 reductase"/>
    <property type="match status" value="1"/>
</dbReference>
<evidence type="ECO:0000256" key="18">
    <source>
        <dbReference type="ARBA" id="ARBA00023221"/>
    </source>
</evidence>
<keyword evidence="17 20" id="KW-1207">Sterol metabolism</keyword>
<feature type="binding site" evidence="20">
    <location>
        <position position="564"/>
    </location>
    <ligand>
        <name>NADP(+)</name>
        <dbReference type="ChEBI" id="CHEBI:58349"/>
    </ligand>
</feature>
<feature type="binding site" evidence="20">
    <location>
        <begin position="626"/>
        <end position="627"/>
    </location>
    <ligand>
        <name>NADP(+)</name>
        <dbReference type="ChEBI" id="CHEBI:58349"/>
    </ligand>
</feature>
<dbReference type="GO" id="GO:0005741">
    <property type="term" value="C:mitochondrial outer membrane"/>
    <property type="evidence" value="ECO:0007669"/>
    <property type="project" value="UniProtKB-SubCell"/>
</dbReference>
<dbReference type="GO" id="GO:0006696">
    <property type="term" value="P:ergosterol biosynthetic process"/>
    <property type="evidence" value="ECO:0007669"/>
    <property type="project" value="UniProtKB-UniRule"/>
</dbReference>
<evidence type="ECO:0000313" key="24">
    <source>
        <dbReference type="EMBL" id="ODV90813.1"/>
    </source>
</evidence>
<evidence type="ECO:0000256" key="1">
    <source>
        <dbReference type="ARBA" id="ARBA00022475"/>
    </source>
</evidence>
<feature type="binding site" evidence="20">
    <location>
        <position position="706"/>
    </location>
    <ligand>
        <name>FAD</name>
        <dbReference type="ChEBI" id="CHEBI:57692"/>
    </ligand>
</feature>
<comment type="similarity">
    <text evidence="20">In the N-terminal section; belongs to the flavodoxin family.</text>
</comment>
<dbReference type="PROSITE" id="PS50902">
    <property type="entry name" value="FLAVODOXIN_LIKE"/>
    <property type="match status" value="1"/>
</dbReference>
<dbReference type="AlphaFoldDB" id="A0A1E4TGH7"/>
<evidence type="ECO:0000256" key="11">
    <source>
        <dbReference type="ARBA" id="ARBA00022989"/>
    </source>
</evidence>
<feature type="binding site" evidence="20">
    <location>
        <begin position="127"/>
        <end position="130"/>
    </location>
    <ligand>
        <name>FMN</name>
        <dbReference type="ChEBI" id="CHEBI:58210"/>
    </ligand>
</feature>
<sequence length="706" mass="78958">MTDANVESAFDVYDVSVLIIILVLTLGFLTKGRLWGKSPSPEEMYNNIGTSEEEAEGNIIKTMEETDKTMVIFFGSQTGTAEDYANRLAKEATARFGLPAMVADLEEYDLSNLNELPSDKFVAFVMATYGEGEPTDNAELFFNFITDEDVTFANEQSADESPLSNLKYAIFGLGNNTYEHYNHCSRLVNKALLALGATRVGPAGEGDEGAGTMEEDYLAWKEELWTAATAEFNLKEKEYVYQPALELTELDDVSDDSVYHGEPNKNHLLHNTASQSLGAHSAHNPFPAKIVATKELFNAKDRSCIHVDIDLTGSNLTYVTGDHAAVWAPNNETEVERLLMVLGLLDKKSTAYTLKAIDPTAKVPFPVPTTYEDTVRYYLEINGPCSRQFLSTLLGFAPTPEAKKEAFRLSSDKDVFQEEISSQYLNIAQTLLLCSNGQPWDKIPFTIMIETLPRLQPRYYSISSSSQVDKKKFSITAVVESIRVPGRKEPLKGVATNYIKKLKHLMSNTVDSDKFMVDYQHEGPRGYLVDKSSDTLKMLVHIRRSNFKLPTDPTKPVIMIGPGTGVAPFRGFVHERATQARNGTPVGPMILFFGSRHPEQDFLYQEEWSEIGEQLGDKFKLVTAFSRVGNDKIYVQHKLVEYGELVSKYIDEGANFYVCGDASHMARDVSHALATIIAKYKGISEFEAEEVVKSLRVQNRYQEDVW</sequence>
<dbReference type="PIRSF" id="PIRSF000208">
    <property type="entry name" value="P450R"/>
    <property type="match status" value="1"/>
</dbReference>
<keyword evidence="11 20" id="KW-1133">Transmembrane helix</keyword>
<evidence type="ECO:0000256" key="8">
    <source>
        <dbReference type="ARBA" id="ARBA00022827"/>
    </source>
</evidence>
<dbReference type="InterPro" id="IPR001709">
    <property type="entry name" value="Flavoprot_Pyr_Nucl_cyt_Rdtase"/>
</dbReference>
<name>A0A1E4TGH7_9ASCO</name>
<comment type="subcellular location">
    <subcellularLocation>
        <location evidence="20">Endoplasmic reticulum membrane</location>
        <topology evidence="20">Single-pass membrane protein</topology>
        <orientation evidence="20">Cytoplasmic side</orientation>
    </subcellularLocation>
    <subcellularLocation>
        <location evidence="20">Mitochondrion outer membrane</location>
        <topology evidence="20">Single-pass membrane protein</topology>
        <orientation evidence="20">Cytoplasmic side</orientation>
    </subcellularLocation>
    <subcellularLocation>
        <location evidence="20">Cell membrane</location>
        <topology evidence="20">Single-pass membrane protein</topology>
        <orientation evidence="20">Cytoplasmic side</orientation>
    </subcellularLocation>
</comment>
<dbReference type="Gene3D" id="3.40.50.80">
    <property type="entry name" value="Nucleotide-binding domain of ferredoxin-NADP reductase (FNR) module"/>
    <property type="match status" value="1"/>
</dbReference>
<comment type="cofactor">
    <cofactor evidence="20">
        <name>FAD</name>
        <dbReference type="ChEBI" id="CHEBI:57692"/>
    </cofactor>
    <text evidence="20">Binds 1 FAD per monomer.</text>
</comment>
<evidence type="ECO:0000256" key="7">
    <source>
        <dbReference type="ARBA" id="ARBA00022824"/>
    </source>
</evidence>
<keyword evidence="4 20" id="KW-0288">FMN</keyword>
<keyword evidence="10 20" id="KW-0752">Steroid biosynthesis</keyword>
<dbReference type="Proteomes" id="UP000095023">
    <property type="component" value="Unassembled WGS sequence"/>
</dbReference>
<evidence type="ECO:0000256" key="17">
    <source>
        <dbReference type="ARBA" id="ARBA00023166"/>
    </source>
</evidence>
<keyword evidence="15 20" id="KW-0496">Mitochondrion</keyword>
<keyword evidence="8 20" id="KW-0274">FAD</keyword>
<feature type="binding site" evidence="20">
    <location>
        <begin position="173"/>
        <end position="182"/>
    </location>
    <ligand>
        <name>FMN</name>
        <dbReference type="ChEBI" id="CHEBI:58210"/>
    </ligand>
</feature>
<dbReference type="FunFam" id="1.20.990.10:FF:000009">
    <property type="entry name" value="NADPH--cytochrome P450 reductase"/>
    <property type="match status" value="1"/>
</dbReference>
<evidence type="ECO:0000256" key="3">
    <source>
        <dbReference type="ARBA" id="ARBA00022630"/>
    </source>
</evidence>
<dbReference type="GO" id="GO:0050660">
    <property type="term" value="F:flavin adenine dinucleotide binding"/>
    <property type="evidence" value="ECO:0007669"/>
    <property type="project" value="UniProtKB-UniRule"/>
</dbReference>
<evidence type="ECO:0000313" key="25">
    <source>
        <dbReference type="Proteomes" id="UP000095023"/>
    </source>
</evidence>
<feature type="binding site" evidence="20">
    <location>
        <position position="668"/>
    </location>
    <ligand>
        <name>NADP(+)</name>
        <dbReference type="ChEBI" id="CHEBI:58349"/>
    </ligand>
</feature>
<comment type="cofactor">
    <cofactor evidence="20">
        <name>FMN</name>
        <dbReference type="ChEBI" id="CHEBI:58210"/>
    </cofactor>
    <text evidence="20">Binds 1 FMN per monomer.</text>
</comment>
<reference evidence="25" key="1">
    <citation type="submission" date="2016-02" db="EMBL/GenBank/DDBJ databases">
        <title>Comparative genomics of biotechnologically important yeasts.</title>
        <authorList>
            <consortium name="DOE Joint Genome Institute"/>
            <person name="Riley R."/>
            <person name="Haridas S."/>
            <person name="Wolfe K.H."/>
            <person name="Lopes M.R."/>
            <person name="Hittinger C.T."/>
            <person name="Goker M."/>
            <person name="Salamov A."/>
            <person name="Wisecaver J."/>
            <person name="Long T.M."/>
            <person name="Aerts A.L."/>
            <person name="Barry K."/>
            <person name="Choi C."/>
            <person name="Clum A."/>
            <person name="Coughlan A.Y."/>
            <person name="Deshpande S."/>
            <person name="Douglass A.P."/>
            <person name="Hanson S.J."/>
            <person name="Klenk H.-P."/>
            <person name="Labutti K."/>
            <person name="Lapidus A."/>
            <person name="Lindquist E."/>
            <person name="Lipzen A."/>
            <person name="Meier-Kolthoff J.P."/>
            <person name="Ohm R.A."/>
            <person name="Otillar R.P."/>
            <person name="Pangilinan J."/>
            <person name="Peng Y."/>
            <person name="Rokas A."/>
            <person name="Rosa C.A."/>
            <person name="Scheuner C."/>
            <person name="Sibirny A.A."/>
            <person name="Slot J.C."/>
            <person name="Stielow J.B."/>
            <person name="Sun H."/>
            <person name="Kurtzman C.P."/>
            <person name="Blackwell M."/>
            <person name="Jeffries T.W."/>
            <person name="Grigoriev I.V."/>
        </authorList>
    </citation>
    <scope>NUCLEOTIDE SEQUENCE [LARGE SCALE GENOMIC DNA]</scope>
    <source>
        <strain evidence="25">NRRL Y-17796</strain>
    </source>
</reference>
<dbReference type="Gene3D" id="2.40.30.10">
    <property type="entry name" value="Translation factors"/>
    <property type="match status" value="1"/>
</dbReference>
<dbReference type="InterPro" id="IPR023208">
    <property type="entry name" value="P450R"/>
</dbReference>
<dbReference type="PANTHER" id="PTHR19384">
    <property type="entry name" value="NITRIC OXIDE SYNTHASE-RELATED"/>
    <property type="match status" value="1"/>
</dbReference>
<dbReference type="InterPro" id="IPR001094">
    <property type="entry name" value="Flavdoxin-like"/>
</dbReference>
<dbReference type="FunFam" id="3.40.50.80:FF:000001">
    <property type="entry name" value="NADPH--cytochrome P450 reductase 1"/>
    <property type="match status" value="1"/>
</dbReference>
<dbReference type="InterPro" id="IPR029039">
    <property type="entry name" value="Flavoprotein-like_sf"/>
</dbReference>
<keyword evidence="12 20" id="KW-0560">Oxidoreductase</keyword>
<dbReference type="Pfam" id="PF00667">
    <property type="entry name" value="FAD_binding_1"/>
    <property type="match status" value="1"/>
</dbReference>
<comment type="similarity">
    <text evidence="20">Belongs to the NADPH--cytochrome P450 reductase family.</text>
</comment>
<dbReference type="SUPFAM" id="SSF52218">
    <property type="entry name" value="Flavoproteins"/>
    <property type="match status" value="1"/>
</dbReference>
<keyword evidence="6 20" id="KW-1000">Mitochondrion outer membrane</keyword>
<evidence type="ECO:0000256" key="14">
    <source>
        <dbReference type="ARBA" id="ARBA00023098"/>
    </source>
</evidence>
<dbReference type="Gene3D" id="1.20.990.10">
    <property type="entry name" value="NADPH-cytochrome p450 Reductase, Chain A, domain 3"/>
    <property type="match status" value="1"/>
</dbReference>
<keyword evidence="2 20" id="KW-0444">Lipid biosynthesis</keyword>
<dbReference type="CDD" id="cd06204">
    <property type="entry name" value="CYPOR"/>
    <property type="match status" value="1"/>
</dbReference>
<evidence type="ECO:0000256" key="21">
    <source>
        <dbReference type="PIRNR" id="PIRNR000208"/>
    </source>
</evidence>
<feature type="binding site" evidence="20">
    <location>
        <begin position="632"/>
        <end position="636"/>
    </location>
    <ligand>
        <name>NADP(+)</name>
        <dbReference type="ChEBI" id="CHEBI:58349"/>
    </ligand>
</feature>
<dbReference type="InterPro" id="IPR017938">
    <property type="entry name" value="Riboflavin_synthase-like_b-brl"/>
</dbReference>
<dbReference type="EC" id="1.6.2.4" evidence="20 21"/>
<dbReference type="InterPro" id="IPR001433">
    <property type="entry name" value="OxRdtase_FAD/NAD-bd"/>
</dbReference>
<keyword evidence="16 20" id="KW-0472">Membrane</keyword>
<evidence type="ECO:0000256" key="10">
    <source>
        <dbReference type="ARBA" id="ARBA00022955"/>
    </source>
</evidence>
<dbReference type="SUPFAM" id="SSF63380">
    <property type="entry name" value="Riboflavin synthase domain-like"/>
    <property type="match status" value="1"/>
</dbReference>
<evidence type="ECO:0000259" key="22">
    <source>
        <dbReference type="PROSITE" id="PS50902"/>
    </source>
</evidence>
<feature type="binding site" evidence="20">
    <location>
        <position position="302"/>
    </location>
    <ligand>
        <name>NADP(+)</name>
        <dbReference type="ChEBI" id="CHEBI:58349"/>
    </ligand>
</feature>
<dbReference type="InterPro" id="IPR003097">
    <property type="entry name" value="CysJ-like_FAD-binding"/>
</dbReference>
<keyword evidence="9 20" id="KW-0521">NADP</keyword>
<keyword evidence="25" id="KW-1185">Reference proteome</keyword>
<dbReference type="GO" id="GO:0005886">
    <property type="term" value="C:plasma membrane"/>
    <property type="evidence" value="ECO:0007669"/>
    <property type="project" value="UniProtKB-SubCell"/>
</dbReference>
<dbReference type="InterPro" id="IPR017927">
    <property type="entry name" value="FAD-bd_FR_type"/>
</dbReference>
<dbReference type="Gene3D" id="3.40.50.360">
    <property type="match status" value="1"/>
</dbReference>
<evidence type="ECO:0000256" key="9">
    <source>
        <dbReference type="ARBA" id="ARBA00022857"/>
    </source>
</evidence>
<accession>A0A1E4TGH7</accession>
<keyword evidence="5 20" id="KW-0812">Transmembrane</keyword>
<dbReference type="PRINTS" id="PR00369">
    <property type="entry name" value="FLAVODOXIN"/>
</dbReference>
<feature type="binding site" evidence="20">
    <location>
        <begin position="493"/>
        <end position="496"/>
    </location>
    <ligand>
        <name>FAD</name>
        <dbReference type="ChEBI" id="CHEBI:57692"/>
    </ligand>
</feature>
<feature type="transmembrane region" description="Helical" evidence="20">
    <location>
        <begin position="12"/>
        <end position="30"/>
    </location>
</feature>
<comment type="function">
    <text evidence="20">This enzyme is required for electron transfer from NADP to cytochrome P450 in microsomes. It can also provide electron transfer to heme oxygenase and cytochrome B5. Involved in ergosterol biosynthesis.</text>
</comment>
<keyword evidence="13 20" id="KW-0756">Sterol biosynthesis</keyword>
<dbReference type="InterPro" id="IPR023173">
    <property type="entry name" value="NADPH_Cyt_P450_Rdtase_alpha"/>
</dbReference>
<keyword evidence="3 20" id="KW-0285">Flavoprotein</keyword>
<dbReference type="GO" id="GO:0050661">
    <property type="term" value="F:NADP binding"/>
    <property type="evidence" value="ECO:0007669"/>
    <property type="project" value="UniProtKB-UniRule"/>
</dbReference>
<dbReference type="PANTHER" id="PTHR19384:SF17">
    <property type="entry name" value="NADPH--CYTOCHROME P450 REDUCTASE"/>
    <property type="match status" value="1"/>
</dbReference>
<evidence type="ECO:0000256" key="19">
    <source>
        <dbReference type="ARBA" id="ARBA00049342"/>
    </source>
</evidence>
<protein>
    <recommendedName>
        <fullName evidence="20 21">NADPH--cytochrome P450 reductase</fullName>
        <shortName evidence="20">CPR</shortName>
        <shortName evidence="20">P450R</shortName>
        <ecNumber evidence="20 21">1.6.2.4</ecNumber>
    </recommendedName>
</protein>
<keyword evidence="7 20" id="KW-0256">Endoplasmic reticulum</keyword>
<evidence type="ECO:0000256" key="16">
    <source>
        <dbReference type="ARBA" id="ARBA00023136"/>
    </source>
</evidence>
<keyword evidence="1 20" id="KW-1003">Cell membrane</keyword>
<dbReference type="GO" id="GO:0005789">
    <property type="term" value="C:endoplasmic reticulum membrane"/>
    <property type="evidence" value="ECO:0007669"/>
    <property type="project" value="UniProtKB-SubCell"/>
</dbReference>
<evidence type="ECO:0000259" key="23">
    <source>
        <dbReference type="PROSITE" id="PS51384"/>
    </source>
</evidence>
<dbReference type="GO" id="GO:0005829">
    <property type="term" value="C:cytosol"/>
    <property type="evidence" value="ECO:0007669"/>
    <property type="project" value="TreeGrafter"/>
</dbReference>
<evidence type="ECO:0000256" key="13">
    <source>
        <dbReference type="ARBA" id="ARBA00023011"/>
    </source>
</evidence>
<feature type="domain" description="FAD-binding FR-type" evidence="23">
    <location>
        <begin position="283"/>
        <end position="531"/>
    </location>
</feature>
<dbReference type="PRINTS" id="PR00371">
    <property type="entry name" value="FPNCR"/>
</dbReference>
<proteinExistence type="inferred from homology"/>
<dbReference type="InterPro" id="IPR039261">
    <property type="entry name" value="FNR_nucleotide-bd"/>
</dbReference>
<dbReference type="OrthoDB" id="1856718at2759"/>
<feature type="binding site" evidence="20">
    <location>
        <begin position="76"/>
        <end position="81"/>
    </location>
    <ligand>
        <name>FMN</name>
        <dbReference type="ChEBI" id="CHEBI:58210"/>
    </ligand>
</feature>
<dbReference type="EMBL" id="KV453842">
    <property type="protein sequence ID" value="ODV90813.1"/>
    <property type="molecule type" value="Genomic_DNA"/>
</dbReference>
<keyword evidence="14 20" id="KW-0443">Lipid metabolism</keyword>
<dbReference type="GO" id="GO:0003958">
    <property type="term" value="F:NADPH-hemoprotein reductase activity"/>
    <property type="evidence" value="ECO:0007669"/>
    <property type="project" value="UniProtKB-UniRule"/>
</dbReference>
<evidence type="ECO:0000256" key="2">
    <source>
        <dbReference type="ARBA" id="ARBA00022516"/>
    </source>
</evidence>
<feature type="domain" description="Flavodoxin-like" evidence="22">
    <location>
        <begin position="70"/>
        <end position="225"/>
    </location>
</feature>
<keyword evidence="18 20" id="KW-0753">Steroid metabolism</keyword>
<dbReference type="Pfam" id="PF00258">
    <property type="entry name" value="Flavodoxin_1"/>
    <property type="match status" value="1"/>
</dbReference>